<keyword evidence="8" id="KW-0378">Hydrolase</keyword>
<dbReference type="GO" id="GO:0005980">
    <property type="term" value="P:glycogen catabolic process"/>
    <property type="evidence" value="ECO:0007669"/>
    <property type="project" value="InterPro"/>
</dbReference>
<keyword evidence="7" id="KW-0808">Transferase</keyword>
<dbReference type="EMBL" id="QKVK01000005">
    <property type="protein sequence ID" value="PZF76504.1"/>
    <property type="molecule type" value="Genomic_DNA"/>
</dbReference>
<dbReference type="PANTHER" id="PTHR43002">
    <property type="entry name" value="GLYCOGEN DEBRANCHING ENZYME"/>
    <property type="match status" value="1"/>
</dbReference>
<dbReference type="Pfam" id="PF02922">
    <property type="entry name" value="CBM_48"/>
    <property type="match status" value="1"/>
</dbReference>
<evidence type="ECO:0000256" key="6">
    <source>
        <dbReference type="ARBA" id="ARBA00022676"/>
    </source>
</evidence>
<proteinExistence type="inferred from homology"/>
<evidence type="ECO:0000256" key="10">
    <source>
        <dbReference type="ARBA" id="ARBA00023295"/>
    </source>
</evidence>
<evidence type="ECO:0000256" key="12">
    <source>
        <dbReference type="ARBA" id="ARBA00031501"/>
    </source>
</evidence>
<dbReference type="InterPro" id="IPR044505">
    <property type="entry name" value="GlgX_Isoamylase_N_E_set"/>
</dbReference>
<dbReference type="InterPro" id="IPR004193">
    <property type="entry name" value="Glyco_hydro_13_N"/>
</dbReference>
<dbReference type="CDD" id="cd02856">
    <property type="entry name" value="E_set_GDE_Isoamylase_N"/>
    <property type="match status" value="1"/>
</dbReference>
<dbReference type="InterPro" id="IPR014756">
    <property type="entry name" value="Ig_E-set"/>
</dbReference>
<evidence type="ECO:0000256" key="4">
    <source>
        <dbReference type="ARBA" id="ARBA00012560"/>
    </source>
</evidence>
<dbReference type="InterPro" id="IPR013783">
    <property type="entry name" value="Ig-like_fold"/>
</dbReference>
<evidence type="ECO:0000256" key="3">
    <source>
        <dbReference type="ARBA" id="ARBA00008061"/>
    </source>
</evidence>
<evidence type="ECO:0000256" key="1">
    <source>
        <dbReference type="ARBA" id="ARBA00000439"/>
    </source>
</evidence>
<comment type="similarity">
    <text evidence="2">Belongs to the disproportionating enzyme family.</text>
</comment>
<dbReference type="SMART" id="SM00642">
    <property type="entry name" value="Aamy"/>
    <property type="match status" value="1"/>
</dbReference>
<dbReference type="InterPro" id="IPR006047">
    <property type="entry name" value="GH13_cat_dom"/>
</dbReference>
<keyword evidence="6" id="KW-0328">Glycosyltransferase</keyword>
<dbReference type="SUPFAM" id="SSF81296">
    <property type="entry name" value="E set domains"/>
    <property type="match status" value="1"/>
</dbReference>
<evidence type="ECO:0000256" key="5">
    <source>
        <dbReference type="ARBA" id="ARBA00020295"/>
    </source>
</evidence>
<protein>
    <recommendedName>
        <fullName evidence="5">4-alpha-glucanotransferase</fullName>
        <ecNumber evidence="4">2.4.1.25</ecNumber>
    </recommendedName>
    <alternativeName>
        <fullName evidence="11">Amylomaltase</fullName>
    </alternativeName>
    <alternativeName>
        <fullName evidence="12">Disproportionating enzyme</fullName>
    </alternativeName>
</protein>
<dbReference type="NCBIfam" id="TIGR02100">
    <property type="entry name" value="glgX_debranch"/>
    <property type="match status" value="1"/>
</dbReference>
<comment type="caution">
    <text evidence="14">The sequence shown here is derived from an EMBL/GenBank/DDBJ whole genome shotgun (WGS) entry which is preliminary data.</text>
</comment>
<evidence type="ECO:0000256" key="11">
    <source>
        <dbReference type="ARBA" id="ARBA00031423"/>
    </source>
</evidence>
<dbReference type="InterPro" id="IPR017853">
    <property type="entry name" value="GH"/>
</dbReference>
<reference evidence="15" key="1">
    <citation type="submission" date="2018-06" db="EMBL/GenBank/DDBJ databases">
        <title>Aestuariibacter litoralis strain KCTC 52945T.</title>
        <authorList>
            <person name="Li X."/>
            <person name="Salam N."/>
            <person name="Li J.-L."/>
            <person name="Chen Y.-M."/>
            <person name="Yang Z.-W."/>
            <person name="Zhang L.-Y."/>
            <person name="Han M.-X."/>
            <person name="Xiao M."/>
            <person name="Li W.-J."/>
        </authorList>
    </citation>
    <scope>NUCLEOTIDE SEQUENCE [LARGE SCALE GENOMIC DNA]</scope>
    <source>
        <strain evidence="15">KCTC 52945</strain>
    </source>
</reference>
<dbReference type="Pfam" id="PF02446">
    <property type="entry name" value="Glyco_hydro_77"/>
    <property type="match status" value="2"/>
</dbReference>
<comment type="similarity">
    <text evidence="3">Belongs to the glycosyl hydrolase 13 family.</text>
</comment>
<evidence type="ECO:0000259" key="13">
    <source>
        <dbReference type="SMART" id="SM00642"/>
    </source>
</evidence>
<dbReference type="Gene3D" id="3.20.20.80">
    <property type="entry name" value="Glycosidases"/>
    <property type="match status" value="2"/>
</dbReference>
<dbReference type="AlphaFoldDB" id="A0A2W2B885"/>
<dbReference type="RefSeq" id="WP_111198740.1">
    <property type="nucleotide sequence ID" value="NZ_QKVK01000005.1"/>
</dbReference>
<evidence type="ECO:0000313" key="14">
    <source>
        <dbReference type="EMBL" id="PZF76504.1"/>
    </source>
</evidence>
<evidence type="ECO:0000256" key="8">
    <source>
        <dbReference type="ARBA" id="ARBA00022801"/>
    </source>
</evidence>
<dbReference type="SUPFAM" id="SSF51445">
    <property type="entry name" value="(Trans)glycosidases"/>
    <property type="match status" value="2"/>
</dbReference>
<comment type="catalytic activity">
    <reaction evidence="1">
        <text>Transfers a segment of a (1-&gt;4)-alpha-D-glucan to a new position in an acceptor, which may be glucose or a (1-&gt;4)-alpha-D-glucan.</text>
        <dbReference type="EC" id="2.4.1.25"/>
    </reaction>
</comment>
<dbReference type="CDD" id="cd11326">
    <property type="entry name" value="AmyAc_Glg_debranch"/>
    <property type="match status" value="1"/>
</dbReference>
<dbReference type="InterPro" id="IPR011837">
    <property type="entry name" value="Glycogen_debranch_GlgX"/>
</dbReference>
<dbReference type="EC" id="2.4.1.25" evidence="4"/>
<evidence type="ECO:0000256" key="7">
    <source>
        <dbReference type="ARBA" id="ARBA00022679"/>
    </source>
</evidence>
<gene>
    <name evidence="14" type="primary">glgX</name>
    <name evidence="14" type="ORF">DK847_11885</name>
</gene>
<organism evidence="14 15">
    <name type="scientific">Aestuariivirga litoralis</name>
    <dbReference type="NCBI Taxonomy" id="2650924"/>
    <lineage>
        <taxon>Bacteria</taxon>
        <taxon>Pseudomonadati</taxon>
        <taxon>Pseudomonadota</taxon>
        <taxon>Alphaproteobacteria</taxon>
        <taxon>Hyphomicrobiales</taxon>
        <taxon>Aestuariivirgaceae</taxon>
        <taxon>Aestuariivirga</taxon>
    </lineage>
</organism>
<dbReference type="GO" id="GO:0004135">
    <property type="term" value="F:amylo-alpha-1,6-glucosidase activity"/>
    <property type="evidence" value="ECO:0007669"/>
    <property type="project" value="InterPro"/>
</dbReference>
<evidence type="ECO:0000256" key="9">
    <source>
        <dbReference type="ARBA" id="ARBA00023277"/>
    </source>
</evidence>
<keyword evidence="15" id="KW-1185">Reference proteome</keyword>
<accession>A0A2W2B885</accession>
<dbReference type="Proteomes" id="UP000248795">
    <property type="component" value="Unassembled WGS sequence"/>
</dbReference>
<feature type="domain" description="Glycosyl hydrolase family 13 catalytic" evidence="13">
    <location>
        <begin position="144"/>
        <end position="527"/>
    </location>
</feature>
<dbReference type="GO" id="GO:0004134">
    <property type="term" value="F:4-alpha-glucanotransferase activity"/>
    <property type="evidence" value="ECO:0007669"/>
    <property type="project" value="UniProtKB-EC"/>
</dbReference>
<dbReference type="InterPro" id="IPR003385">
    <property type="entry name" value="Glyco_hydro_77"/>
</dbReference>
<keyword evidence="10" id="KW-0326">Glycosidase</keyword>
<evidence type="ECO:0000313" key="15">
    <source>
        <dbReference type="Proteomes" id="UP000248795"/>
    </source>
</evidence>
<dbReference type="Gene3D" id="2.60.40.10">
    <property type="entry name" value="Immunoglobulins"/>
    <property type="match status" value="1"/>
</dbReference>
<evidence type="ECO:0000256" key="2">
    <source>
        <dbReference type="ARBA" id="ARBA00005684"/>
    </source>
</evidence>
<keyword evidence="9" id="KW-0119">Carbohydrate metabolism</keyword>
<sequence length="1197" mass="129570">MTDAARPFPLGVTPSAEGANAAVVSRHAERVFVSLFEGGAEVARVPLTQRLGDVHYGVVPGLIEGTRYGLRAEGPWAPKRGLRFDREKLLLDPYATQLTGAFRHLPELMQRGVETQHLVPKAIAGHVPADAQALPPQRPEFIYEIPVRGFTMLHPHVPPEKRGTVAALAEPVIIEHLKRLGADTVELMPLAAWIDERHLPALGLSNSWGYNPVSFLAPDPRLAPGGLAEIRATVDALHAAGIRVVLDVVLNHTGESDVYGTTLSLRGLDEALYYARAGEVLINDTGCGNTLALDEPAVMQLAMDSLRSWAMRTGIDGFRFDLATVMGRTASGFSPRAPLLAAIEQDPLLSRLTMIAEPWDVGPGGYQLGHFPPRWQEWNDRYRDEVRRFWRGDPGAGGFATRIAGSSDIFGGQHRPPSAGINFIAAHDGFTLHDCVTYAAKDNHANGEDNRDGNAHEPSWPGGDARALLATLFLSRGTPMLTAGDEFGRSQGGNNNAYAQDNEITWLDWARADERLIGFTAALVHLRRALSPFLADHFLTQDTAQWFGADGAGMDWQDAQATVLGLLLTAGARRLALVFNRGEARALVLPKREGRRWTRLFCSAGGEELPARSVCVFAEERIASQGVADAEVAALAVAAGIEPEWWEVDGTHHRVSLETQRALLSAMGLGFATGDDIEHAQAVLARPRPVITSPGTCFVPDDIASGDKVFGLASHLYALRHGNSEGIGDFATLQHFAALTARIGGRHAGLNPLHHMFPSDRSRASPYQPSDRHYVDPIYISIERLLSGLALPRTAALARDARAAFARFDALPLVDYAAVWEAKARLLESAFAEFPGSPAFDAFVAAGGEQLAAHGRFEALRMGEQPTPQRIAYRAFLQWVADGQLAEAARHGNLYGDLALGCAFDGGELAANPAAFARGVSIGAPPDPFSAAGQVWNLPPFSPLALDALGMEPIRRVIAASMRHAAALRIDHVLGLARQFWVPEGAEGRFGAYVRFPLDALLAVTAMESRRHRCLVVGEDLGTVPGGLRERLAAAKIFSYRVLWFEREGAGFKPAEAYPQRALACLASHDLPTFMGWRAGRDIEIAQAIGQIDAAEAAARKAERREEERLLGARTGYAGEDDLAASAAAHRFVAGTPAQIMLVQADDLAGERDPLNVPGTDREWPNWRRRVQVPVEELAQGPLARGILDAVKQEREA</sequence>
<name>A0A2W2B885_9HYPH</name>